<evidence type="ECO:0000256" key="3">
    <source>
        <dbReference type="ARBA" id="ARBA00022692"/>
    </source>
</evidence>
<sequence length="191" mass="22151">MTLWIVLGVIALLIAALVLYVIVVYNGFISMKNNIDKAWSNIDVLLKQRFDELPKLIKVCEGYMQHEQRTLEAVIKARSQVNNAGSEQEKIQAQNMLTETLRSLFMVVERYPDLKADKAFRNLQARITEIENQIADRREFFNDSVNIYNIRLAHFPDVLVARLFNFARRTLWQIDPAHRQDVQVSFQAPSA</sequence>
<dbReference type="SUPFAM" id="SSF140478">
    <property type="entry name" value="LemA-like"/>
    <property type="match status" value="1"/>
</dbReference>
<evidence type="ECO:0000256" key="5">
    <source>
        <dbReference type="ARBA" id="ARBA00023136"/>
    </source>
</evidence>
<evidence type="ECO:0000256" key="6">
    <source>
        <dbReference type="SAM" id="Phobius"/>
    </source>
</evidence>
<evidence type="ECO:0000313" key="8">
    <source>
        <dbReference type="Proteomes" id="UP000035068"/>
    </source>
</evidence>
<keyword evidence="3 6" id="KW-0812">Transmembrane</keyword>
<dbReference type="PANTHER" id="PTHR34478">
    <property type="entry name" value="PROTEIN LEMA"/>
    <property type="match status" value="1"/>
</dbReference>
<evidence type="ECO:0000256" key="4">
    <source>
        <dbReference type="ARBA" id="ARBA00022989"/>
    </source>
</evidence>
<keyword evidence="5 6" id="KW-0472">Membrane</keyword>
<dbReference type="Pfam" id="PF04011">
    <property type="entry name" value="LemA"/>
    <property type="match status" value="1"/>
</dbReference>
<dbReference type="AlphaFoldDB" id="A0A0C2EBW6"/>
<evidence type="ECO:0000256" key="2">
    <source>
        <dbReference type="ARBA" id="ARBA00008854"/>
    </source>
</evidence>
<dbReference type="InterPro" id="IPR007156">
    <property type="entry name" value="MamQ_LemA"/>
</dbReference>
<organism evidence="7 8">
    <name type="scientific">Geoalkalibacter ferrihydriticus DSM 17813</name>
    <dbReference type="NCBI Taxonomy" id="1121915"/>
    <lineage>
        <taxon>Bacteria</taxon>
        <taxon>Pseudomonadati</taxon>
        <taxon>Thermodesulfobacteriota</taxon>
        <taxon>Desulfuromonadia</taxon>
        <taxon>Desulfuromonadales</taxon>
        <taxon>Geoalkalibacteraceae</taxon>
        <taxon>Geoalkalibacter</taxon>
    </lineage>
</organism>
<gene>
    <name evidence="7" type="ORF">GFER_12475</name>
</gene>
<evidence type="ECO:0000313" key="7">
    <source>
        <dbReference type="EMBL" id="KIH76063.1"/>
    </source>
</evidence>
<keyword evidence="4 6" id="KW-1133">Transmembrane helix</keyword>
<proteinExistence type="inferred from homology"/>
<dbReference type="InterPro" id="IPR023353">
    <property type="entry name" value="LemA-like_dom_sf"/>
</dbReference>
<evidence type="ECO:0000256" key="1">
    <source>
        <dbReference type="ARBA" id="ARBA00004167"/>
    </source>
</evidence>
<comment type="subcellular location">
    <subcellularLocation>
        <location evidence="1">Membrane</location>
        <topology evidence="1">Single-pass membrane protein</topology>
    </subcellularLocation>
</comment>
<comment type="similarity">
    <text evidence="2">Belongs to the LemA family.</text>
</comment>
<dbReference type="Gene3D" id="1.20.1440.20">
    <property type="entry name" value="LemA-like domain"/>
    <property type="match status" value="1"/>
</dbReference>
<dbReference type="GO" id="GO:0016020">
    <property type="term" value="C:membrane"/>
    <property type="evidence" value="ECO:0007669"/>
    <property type="project" value="UniProtKB-SubCell"/>
</dbReference>
<reference evidence="7 8" key="1">
    <citation type="submission" date="2014-12" db="EMBL/GenBank/DDBJ databases">
        <title>Genomes of Geoalkalibacter ferrihydriticus and Geoalkalibacter subterraneus, two haloalkaliphilic metal-reducing members of the Geobacteraceae.</title>
        <authorList>
            <person name="Badalamenti J.P."/>
            <person name="Torres C.I."/>
            <person name="Krajmalnik-Brown R."/>
            <person name="Bond D.R."/>
        </authorList>
    </citation>
    <scope>NUCLEOTIDE SEQUENCE [LARGE SCALE GENOMIC DNA]</scope>
    <source>
        <strain evidence="7 8">DSM 17813</strain>
    </source>
</reference>
<dbReference type="PANTHER" id="PTHR34478:SF1">
    <property type="entry name" value="PROTEIN LEMA"/>
    <property type="match status" value="1"/>
</dbReference>
<accession>A0A0C2EBW6</accession>
<feature type="transmembrane region" description="Helical" evidence="6">
    <location>
        <begin position="6"/>
        <end position="28"/>
    </location>
</feature>
<dbReference type="Proteomes" id="UP000035068">
    <property type="component" value="Unassembled WGS sequence"/>
</dbReference>
<dbReference type="EMBL" id="JWJD01000005">
    <property type="protein sequence ID" value="KIH76063.1"/>
    <property type="molecule type" value="Genomic_DNA"/>
</dbReference>
<protein>
    <submittedName>
        <fullName evidence="7">LemA family protein</fullName>
    </submittedName>
</protein>
<keyword evidence="8" id="KW-1185">Reference proteome</keyword>
<comment type="caution">
    <text evidence="7">The sequence shown here is derived from an EMBL/GenBank/DDBJ whole genome shotgun (WGS) entry which is preliminary data.</text>
</comment>
<name>A0A0C2EBW6_9BACT</name>
<dbReference type="RefSeq" id="WP_040100021.1">
    <property type="nucleotide sequence ID" value="NZ_JWJD01000005.1"/>
</dbReference>